<dbReference type="EMBL" id="JAHRIN010046923">
    <property type="protein sequence ID" value="MEQ2207973.1"/>
    <property type="molecule type" value="Genomic_DNA"/>
</dbReference>
<evidence type="ECO:0000313" key="3">
    <source>
        <dbReference type="EMBL" id="MEQ2207973.1"/>
    </source>
</evidence>
<keyword evidence="4" id="KW-1185">Reference proteome</keyword>
<accession>A0ABV0RK93</accession>
<name>A0ABV0RK93_9TELE</name>
<organism evidence="3 4">
    <name type="scientific">Xenoophorus captivus</name>
    <dbReference type="NCBI Taxonomy" id="1517983"/>
    <lineage>
        <taxon>Eukaryota</taxon>
        <taxon>Metazoa</taxon>
        <taxon>Chordata</taxon>
        <taxon>Craniata</taxon>
        <taxon>Vertebrata</taxon>
        <taxon>Euteleostomi</taxon>
        <taxon>Actinopterygii</taxon>
        <taxon>Neopterygii</taxon>
        <taxon>Teleostei</taxon>
        <taxon>Neoteleostei</taxon>
        <taxon>Acanthomorphata</taxon>
        <taxon>Ovalentaria</taxon>
        <taxon>Atherinomorphae</taxon>
        <taxon>Cyprinodontiformes</taxon>
        <taxon>Goodeidae</taxon>
        <taxon>Xenoophorus</taxon>
    </lineage>
</organism>
<feature type="region of interest" description="Disordered" evidence="1">
    <location>
        <begin position="34"/>
        <end position="106"/>
    </location>
</feature>
<proteinExistence type="predicted"/>
<dbReference type="Proteomes" id="UP001434883">
    <property type="component" value="Unassembled WGS sequence"/>
</dbReference>
<sequence>LGTRMHIMKQLLFPLIGLAYFHPAFGHIGLHKGCKSEGWRSCRPERSRADTVPPEYGYTDPEAGDKRSEDSEVNDGPRRPHNKAHPGADVESADDQEAGLTEQQTL</sequence>
<protein>
    <submittedName>
        <fullName evidence="3">Uncharacterized protein</fullName>
    </submittedName>
</protein>
<reference evidence="3 4" key="1">
    <citation type="submission" date="2021-06" db="EMBL/GenBank/DDBJ databases">
        <authorList>
            <person name="Palmer J.M."/>
        </authorList>
    </citation>
    <scope>NUCLEOTIDE SEQUENCE [LARGE SCALE GENOMIC DNA]</scope>
    <source>
        <strain evidence="3 4">XC_2019</strain>
        <tissue evidence="3">Muscle</tissue>
    </source>
</reference>
<feature type="non-terminal residue" evidence="3">
    <location>
        <position position="1"/>
    </location>
</feature>
<comment type="caution">
    <text evidence="3">The sequence shown here is derived from an EMBL/GenBank/DDBJ whole genome shotgun (WGS) entry which is preliminary data.</text>
</comment>
<evidence type="ECO:0000256" key="2">
    <source>
        <dbReference type="SAM" id="SignalP"/>
    </source>
</evidence>
<keyword evidence="2" id="KW-0732">Signal</keyword>
<evidence type="ECO:0000313" key="4">
    <source>
        <dbReference type="Proteomes" id="UP001434883"/>
    </source>
</evidence>
<evidence type="ECO:0000256" key="1">
    <source>
        <dbReference type="SAM" id="MobiDB-lite"/>
    </source>
</evidence>
<feature type="compositionally biased region" description="Basic and acidic residues" evidence="1">
    <location>
        <begin position="63"/>
        <end position="78"/>
    </location>
</feature>
<feature type="compositionally biased region" description="Basic and acidic residues" evidence="1">
    <location>
        <begin position="34"/>
        <end position="49"/>
    </location>
</feature>
<feature type="signal peptide" evidence="2">
    <location>
        <begin position="1"/>
        <end position="26"/>
    </location>
</feature>
<gene>
    <name evidence="3" type="ORF">XENOCAPTIV_022157</name>
</gene>
<feature type="chain" id="PRO_5045963797" evidence="2">
    <location>
        <begin position="27"/>
        <end position="106"/>
    </location>
</feature>